<evidence type="ECO:0000313" key="9">
    <source>
        <dbReference type="EMBL" id="ESQ47234.1"/>
    </source>
</evidence>
<dbReference type="InterPro" id="IPR011009">
    <property type="entry name" value="Kinase-like_dom_sf"/>
</dbReference>
<feature type="domain" description="Protein kinase" evidence="8">
    <location>
        <begin position="7"/>
        <end position="248"/>
    </location>
</feature>
<keyword evidence="4" id="KW-0732">Signal</keyword>
<organism evidence="9 10">
    <name type="scientific">Eutrema salsugineum</name>
    <name type="common">Saltwater cress</name>
    <name type="synonym">Sisymbrium salsugineum</name>
    <dbReference type="NCBI Taxonomy" id="72664"/>
    <lineage>
        <taxon>Eukaryota</taxon>
        <taxon>Viridiplantae</taxon>
        <taxon>Streptophyta</taxon>
        <taxon>Embryophyta</taxon>
        <taxon>Tracheophyta</taxon>
        <taxon>Spermatophyta</taxon>
        <taxon>Magnoliopsida</taxon>
        <taxon>eudicotyledons</taxon>
        <taxon>Gunneridae</taxon>
        <taxon>Pentapetalae</taxon>
        <taxon>rosids</taxon>
        <taxon>malvids</taxon>
        <taxon>Brassicales</taxon>
        <taxon>Brassicaceae</taxon>
        <taxon>Eutremeae</taxon>
        <taxon>Eutrema</taxon>
    </lineage>
</organism>
<reference evidence="9 10" key="1">
    <citation type="journal article" date="2013" name="Front. Plant Sci.">
        <title>The Reference Genome of the Halophytic Plant Eutrema salsugineum.</title>
        <authorList>
            <person name="Yang R."/>
            <person name="Jarvis D.E."/>
            <person name="Chen H."/>
            <person name="Beilstein M.A."/>
            <person name="Grimwood J."/>
            <person name="Jenkins J."/>
            <person name="Shu S."/>
            <person name="Prochnik S."/>
            <person name="Xin M."/>
            <person name="Ma C."/>
            <person name="Schmutz J."/>
            <person name="Wing R.A."/>
            <person name="Mitchell-Olds T."/>
            <person name="Schumaker K.S."/>
            <person name="Wang X."/>
        </authorList>
    </citation>
    <scope>NUCLEOTIDE SEQUENCE [LARGE SCALE GENOMIC DNA]</scope>
</reference>
<dbReference type="SUPFAM" id="SSF56112">
    <property type="entry name" value="Protein kinase-like (PK-like)"/>
    <property type="match status" value="1"/>
</dbReference>
<dbReference type="Gene3D" id="3.30.200.20">
    <property type="entry name" value="Phosphorylase Kinase, domain 1"/>
    <property type="match status" value="2"/>
</dbReference>
<keyword evidence="2" id="KW-0808">Transferase</keyword>
<evidence type="ECO:0000313" key="10">
    <source>
        <dbReference type="Proteomes" id="UP000030689"/>
    </source>
</evidence>
<dbReference type="KEGG" id="eus:EUTSA_v10028202mg"/>
<dbReference type="Pfam" id="PF07714">
    <property type="entry name" value="PK_Tyr_Ser-Thr"/>
    <property type="match status" value="1"/>
</dbReference>
<dbReference type="Gene3D" id="1.10.510.10">
    <property type="entry name" value="Transferase(Phosphotransferase) domain 1"/>
    <property type="match status" value="1"/>
</dbReference>
<evidence type="ECO:0000259" key="8">
    <source>
        <dbReference type="PROSITE" id="PS50011"/>
    </source>
</evidence>
<dbReference type="InterPro" id="IPR045874">
    <property type="entry name" value="LRK10/LRL21-25-like"/>
</dbReference>
<keyword evidence="6" id="KW-0472">Membrane</keyword>
<evidence type="ECO:0000256" key="3">
    <source>
        <dbReference type="ARBA" id="ARBA00022692"/>
    </source>
</evidence>
<dbReference type="GO" id="GO:0004674">
    <property type="term" value="F:protein serine/threonine kinase activity"/>
    <property type="evidence" value="ECO:0007669"/>
    <property type="project" value="UniProtKB-KW"/>
</dbReference>
<dbReference type="EMBL" id="KI517416">
    <property type="protein sequence ID" value="ESQ47234.1"/>
    <property type="molecule type" value="Genomic_DNA"/>
</dbReference>
<evidence type="ECO:0000256" key="4">
    <source>
        <dbReference type="ARBA" id="ARBA00022729"/>
    </source>
</evidence>
<evidence type="ECO:0000256" key="1">
    <source>
        <dbReference type="ARBA" id="ARBA00004479"/>
    </source>
</evidence>
<dbReference type="eggNOG" id="KOG1187">
    <property type="taxonomic scope" value="Eukaryota"/>
</dbReference>
<dbReference type="AlphaFoldDB" id="V4LTT4"/>
<keyword evidence="5" id="KW-1133">Transmembrane helix</keyword>
<evidence type="ECO:0000256" key="6">
    <source>
        <dbReference type="ARBA" id="ARBA00023136"/>
    </source>
</evidence>
<dbReference type="GO" id="GO:0005524">
    <property type="term" value="F:ATP binding"/>
    <property type="evidence" value="ECO:0007669"/>
    <property type="project" value="InterPro"/>
</dbReference>
<keyword evidence="7" id="KW-0325">Glycoprotein</keyword>
<sequence length="270" mass="30732">MQEPGKCSFAHVLGKGGLGTVYKGKLPKGNQDVAVASMSRTSHANIVSVLGFCYEGNKRAIIYEFMPNGSLDKFISKSMSAKMDWEMLYDIALGVSCGLEYLHNRCVSMIVHFEIATNILMDKDLCPKISDFRLDKLYYNKESIMSMLDARGTFRYIAPEVFSQNFGGVLHIYIEMEKSFNNFGSNNCSIYFPDWIYTDFEKGEIMKIFEDQITEEEKMAKKIILVDPSDRPSMIKVIAILEGSPEALHIPPKPLCFVYPQQQFQKFLKL</sequence>
<dbReference type="OMA" id="HIYIEME"/>
<dbReference type="PROSITE" id="PS50011">
    <property type="entry name" value="PROTEIN_KINASE_DOM"/>
    <property type="match status" value="1"/>
</dbReference>
<keyword evidence="2" id="KW-0723">Serine/threonine-protein kinase</keyword>
<protein>
    <recommendedName>
        <fullName evidence="8">Protein kinase domain-containing protein</fullName>
    </recommendedName>
</protein>
<keyword evidence="10" id="KW-1185">Reference proteome</keyword>
<evidence type="ECO:0000256" key="5">
    <source>
        <dbReference type="ARBA" id="ARBA00022989"/>
    </source>
</evidence>
<keyword evidence="3" id="KW-0812">Transmembrane</keyword>
<comment type="subcellular location">
    <subcellularLocation>
        <location evidence="1">Membrane</location>
        <topology evidence="1">Single-pass type I membrane protein</topology>
    </subcellularLocation>
</comment>
<evidence type="ECO:0000256" key="2">
    <source>
        <dbReference type="ARBA" id="ARBA00022527"/>
    </source>
</evidence>
<dbReference type="Proteomes" id="UP000030689">
    <property type="component" value="Unassembled WGS sequence"/>
</dbReference>
<dbReference type="Gramene" id="ESQ47234">
    <property type="protein sequence ID" value="ESQ47234"/>
    <property type="gene ID" value="EUTSA_v10028202mg"/>
</dbReference>
<evidence type="ECO:0000256" key="7">
    <source>
        <dbReference type="ARBA" id="ARBA00023180"/>
    </source>
</evidence>
<dbReference type="InterPro" id="IPR000719">
    <property type="entry name" value="Prot_kinase_dom"/>
</dbReference>
<dbReference type="GO" id="GO:0016020">
    <property type="term" value="C:membrane"/>
    <property type="evidence" value="ECO:0007669"/>
    <property type="project" value="UniProtKB-SubCell"/>
</dbReference>
<gene>
    <name evidence="9" type="ORF">EUTSA_v10028202mg</name>
</gene>
<name>V4LTT4_EUTSA</name>
<dbReference type="PANTHER" id="PTHR27009">
    <property type="entry name" value="RUST RESISTANCE KINASE LR10-RELATED"/>
    <property type="match status" value="1"/>
</dbReference>
<keyword evidence="2" id="KW-0418">Kinase</keyword>
<accession>V4LTT4</accession>
<dbReference type="InterPro" id="IPR001245">
    <property type="entry name" value="Ser-Thr/Tyr_kinase_cat_dom"/>
</dbReference>
<proteinExistence type="predicted"/>